<sequence length="352" mass="41170">MSESSSSNYRSSTSRTTTSTIQGSMWSPSYYLNLWNRSFSEPDAVDETSKTLLRLTEKYGDTHPTFKTGSYNEALSHAKSNFKFLLVYVHSQAHPDAQSFCKDVLFTKDFKEYIDTSFVFWVCDVSTSIGLRMSNQLGATTYPFLSMIQPIVIPGNQNLHHEIFQGTSLLSKSNVMTKINEVTSIYEPLLISARADHELREQDRFIRQEQDEAFLQSLREDQEKERIKREKEEQERLEQEQLEKEEQDRLEFERQLIERKERKQKLYIDEPTKSATTTKLVFRLNDGSKVQRNFLESETIEYVMDYLDTLIPDPIENYILSTHYPKKQYHNLNNTLKEEGLVPDAVLFLSEK</sequence>
<feature type="region of interest" description="Disordered" evidence="2">
    <location>
        <begin position="222"/>
        <end position="244"/>
    </location>
</feature>
<dbReference type="SUPFAM" id="SSF52833">
    <property type="entry name" value="Thioredoxin-like"/>
    <property type="match status" value="1"/>
</dbReference>
<feature type="domain" description="UBX" evidence="3">
    <location>
        <begin position="273"/>
        <end position="349"/>
    </location>
</feature>
<dbReference type="Gene3D" id="3.10.20.90">
    <property type="entry name" value="Phosphatidylinositol 3-kinase Catalytic Subunit, Chain A, domain 1"/>
    <property type="match status" value="1"/>
</dbReference>
<dbReference type="PANTHER" id="PTHR23322:SF1">
    <property type="entry name" value="FAS-ASSOCIATED FACTOR 2"/>
    <property type="match status" value="1"/>
</dbReference>
<dbReference type="SMART" id="SM00166">
    <property type="entry name" value="UBX"/>
    <property type="match status" value="1"/>
</dbReference>
<feature type="region of interest" description="Disordered" evidence="2">
    <location>
        <begin position="1"/>
        <end position="20"/>
    </location>
</feature>
<reference evidence="4" key="1">
    <citation type="submission" date="2020-01" db="EMBL/GenBank/DDBJ databases">
        <title>Development of genomics and gene disruption for Polysphondylium violaceum indicates a role for the polyketide synthase stlB in stalk morphogenesis.</title>
        <authorList>
            <person name="Narita B."/>
            <person name="Kawabe Y."/>
            <person name="Kin K."/>
            <person name="Saito T."/>
            <person name="Gibbs R."/>
            <person name="Kuspa A."/>
            <person name="Muzny D."/>
            <person name="Queller D."/>
            <person name="Richards S."/>
            <person name="Strassman J."/>
            <person name="Sucgang R."/>
            <person name="Worley K."/>
            <person name="Schaap P."/>
        </authorList>
    </citation>
    <scope>NUCLEOTIDE SEQUENCE</scope>
    <source>
        <strain evidence="4">QSvi11</strain>
    </source>
</reference>
<keyword evidence="1" id="KW-0175">Coiled coil</keyword>
<gene>
    <name evidence="4" type="ORF">CYY_001285</name>
</gene>
<proteinExistence type="predicted"/>
<evidence type="ECO:0000313" key="5">
    <source>
        <dbReference type="Proteomes" id="UP000695562"/>
    </source>
</evidence>
<dbReference type="InterPro" id="IPR006577">
    <property type="entry name" value="UAS"/>
</dbReference>
<dbReference type="GO" id="GO:0005783">
    <property type="term" value="C:endoplasmic reticulum"/>
    <property type="evidence" value="ECO:0007669"/>
    <property type="project" value="TreeGrafter"/>
</dbReference>
<evidence type="ECO:0000256" key="1">
    <source>
        <dbReference type="ARBA" id="ARBA00023054"/>
    </source>
</evidence>
<dbReference type="InterPro" id="IPR001012">
    <property type="entry name" value="UBX_dom"/>
</dbReference>
<dbReference type="GO" id="GO:0036503">
    <property type="term" value="P:ERAD pathway"/>
    <property type="evidence" value="ECO:0007669"/>
    <property type="project" value="TreeGrafter"/>
</dbReference>
<comment type="caution">
    <text evidence="4">The sequence shown here is derived from an EMBL/GenBank/DDBJ whole genome shotgun (WGS) entry which is preliminary data.</text>
</comment>
<dbReference type="SUPFAM" id="SSF54236">
    <property type="entry name" value="Ubiquitin-like"/>
    <property type="match status" value="1"/>
</dbReference>
<accession>A0A8J4Q0D9</accession>
<keyword evidence="5" id="KW-1185">Reference proteome</keyword>
<evidence type="ECO:0000313" key="4">
    <source>
        <dbReference type="EMBL" id="KAF2077436.1"/>
    </source>
</evidence>
<dbReference type="PANTHER" id="PTHR23322">
    <property type="entry name" value="FAS-ASSOCIATED PROTEIN"/>
    <property type="match status" value="1"/>
</dbReference>
<dbReference type="OrthoDB" id="1026733at2759"/>
<dbReference type="CDD" id="cd01767">
    <property type="entry name" value="UBX"/>
    <property type="match status" value="1"/>
</dbReference>
<dbReference type="InterPro" id="IPR036249">
    <property type="entry name" value="Thioredoxin-like_sf"/>
</dbReference>
<dbReference type="Proteomes" id="UP000695562">
    <property type="component" value="Unassembled WGS sequence"/>
</dbReference>
<dbReference type="GO" id="GO:0043130">
    <property type="term" value="F:ubiquitin binding"/>
    <property type="evidence" value="ECO:0007669"/>
    <property type="project" value="TreeGrafter"/>
</dbReference>
<dbReference type="InterPro" id="IPR050730">
    <property type="entry name" value="UBX_domain-protein"/>
</dbReference>
<dbReference type="SMART" id="SM00594">
    <property type="entry name" value="UAS"/>
    <property type="match status" value="1"/>
</dbReference>
<name>A0A8J4Q0D9_9MYCE</name>
<organism evidence="4 5">
    <name type="scientific">Polysphondylium violaceum</name>
    <dbReference type="NCBI Taxonomy" id="133409"/>
    <lineage>
        <taxon>Eukaryota</taxon>
        <taxon>Amoebozoa</taxon>
        <taxon>Evosea</taxon>
        <taxon>Eumycetozoa</taxon>
        <taxon>Dictyostelia</taxon>
        <taxon>Dictyosteliales</taxon>
        <taxon>Dictyosteliaceae</taxon>
        <taxon>Polysphondylium</taxon>
    </lineage>
</organism>
<dbReference type="CDD" id="cd02958">
    <property type="entry name" value="UAS"/>
    <property type="match status" value="1"/>
</dbReference>
<dbReference type="InterPro" id="IPR049483">
    <property type="entry name" value="FAF1_2-like_UAS"/>
</dbReference>
<dbReference type="AlphaFoldDB" id="A0A8J4Q0D9"/>
<dbReference type="EMBL" id="AJWJ01000029">
    <property type="protein sequence ID" value="KAF2077436.1"/>
    <property type="molecule type" value="Genomic_DNA"/>
</dbReference>
<dbReference type="PROSITE" id="PS50033">
    <property type="entry name" value="UBX"/>
    <property type="match status" value="1"/>
</dbReference>
<dbReference type="InterPro" id="IPR029071">
    <property type="entry name" value="Ubiquitin-like_domsf"/>
</dbReference>
<dbReference type="Pfam" id="PF21021">
    <property type="entry name" value="FAF1"/>
    <property type="match status" value="1"/>
</dbReference>
<evidence type="ECO:0000256" key="2">
    <source>
        <dbReference type="SAM" id="MobiDB-lite"/>
    </source>
</evidence>
<dbReference type="Pfam" id="PF00789">
    <property type="entry name" value="UBX"/>
    <property type="match status" value="1"/>
</dbReference>
<evidence type="ECO:0000259" key="3">
    <source>
        <dbReference type="PROSITE" id="PS50033"/>
    </source>
</evidence>
<dbReference type="Gene3D" id="3.40.30.10">
    <property type="entry name" value="Glutaredoxin"/>
    <property type="match status" value="1"/>
</dbReference>
<protein>
    <recommendedName>
        <fullName evidence="3">UBX domain-containing protein</fullName>
    </recommendedName>
</protein>